<dbReference type="InterPro" id="IPR003961">
    <property type="entry name" value="FN3_dom"/>
</dbReference>
<reference evidence="5 6" key="1">
    <citation type="journal article" date="2017" name="Nat. Ecol. Evol.">
        <title>Scallop genome provides insights into evolution of bilaterian karyotype and development.</title>
        <authorList>
            <person name="Wang S."/>
            <person name="Zhang J."/>
            <person name="Jiao W."/>
            <person name="Li J."/>
            <person name="Xun X."/>
            <person name="Sun Y."/>
            <person name="Guo X."/>
            <person name="Huan P."/>
            <person name="Dong B."/>
            <person name="Zhang L."/>
            <person name="Hu X."/>
            <person name="Sun X."/>
            <person name="Wang J."/>
            <person name="Zhao C."/>
            <person name="Wang Y."/>
            <person name="Wang D."/>
            <person name="Huang X."/>
            <person name="Wang R."/>
            <person name="Lv J."/>
            <person name="Li Y."/>
            <person name="Zhang Z."/>
            <person name="Liu B."/>
            <person name="Lu W."/>
            <person name="Hui Y."/>
            <person name="Liang J."/>
            <person name="Zhou Z."/>
            <person name="Hou R."/>
            <person name="Li X."/>
            <person name="Liu Y."/>
            <person name="Li H."/>
            <person name="Ning X."/>
            <person name="Lin Y."/>
            <person name="Zhao L."/>
            <person name="Xing Q."/>
            <person name="Dou J."/>
            <person name="Li Y."/>
            <person name="Mao J."/>
            <person name="Guo H."/>
            <person name="Dou H."/>
            <person name="Li T."/>
            <person name="Mu C."/>
            <person name="Jiang W."/>
            <person name="Fu Q."/>
            <person name="Fu X."/>
            <person name="Miao Y."/>
            <person name="Liu J."/>
            <person name="Yu Q."/>
            <person name="Li R."/>
            <person name="Liao H."/>
            <person name="Li X."/>
            <person name="Kong Y."/>
            <person name="Jiang Z."/>
            <person name="Chourrout D."/>
            <person name="Li R."/>
            <person name="Bao Z."/>
        </authorList>
    </citation>
    <scope>NUCLEOTIDE SEQUENCE [LARGE SCALE GENOMIC DNA]</scope>
    <source>
        <strain evidence="5 6">PY_sf001</strain>
    </source>
</reference>
<dbReference type="InterPro" id="IPR036116">
    <property type="entry name" value="FN3_sf"/>
</dbReference>
<feature type="compositionally biased region" description="Basic and acidic residues" evidence="1">
    <location>
        <begin position="986"/>
        <end position="995"/>
    </location>
</feature>
<dbReference type="PROSITE" id="PS50853">
    <property type="entry name" value="FN3"/>
    <property type="match status" value="1"/>
</dbReference>
<keyword evidence="3" id="KW-0732">Signal</keyword>
<feature type="transmembrane region" description="Helical" evidence="2">
    <location>
        <begin position="685"/>
        <end position="705"/>
    </location>
</feature>
<evidence type="ECO:0000313" key="6">
    <source>
        <dbReference type="Proteomes" id="UP000242188"/>
    </source>
</evidence>
<protein>
    <recommendedName>
        <fullName evidence="4">Fibronectin type-III domain-containing protein</fullName>
    </recommendedName>
</protein>
<comment type="caution">
    <text evidence="5">The sequence shown here is derived from an EMBL/GenBank/DDBJ whole genome shotgun (WGS) entry which is preliminary data.</text>
</comment>
<evidence type="ECO:0000259" key="4">
    <source>
        <dbReference type="PROSITE" id="PS50853"/>
    </source>
</evidence>
<organism evidence="5 6">
    <name type="scientific">Mizuhopecten yessoensis</name>
    <name type="common">Japanese scallop</name>
    <name type="synonym">Patinopecten yessoensis</name>
    <dbReference type="NCBI Taxonomy" id="6573"/>
    <lineage>
        <taxon>Eukaryota</taxon>
        <taxon>Metazoa</taxon>
        <taxon>Spiralia</taxon>
        <taxon>Lophotrochozoa</taxon>
        <taxon>Mollusca</taxon>
        <taxon>Bivalvia</taxon>
        <taxon>Autobranchia</taxon>
        <taxon>Pteriomorphia</taxon>
        <taxon>Pectinida</taxon>
        <taxon>Pectinoidea</taxon>
        <taxon>Pectinidae</taxon>
        <taxon>Mizuhopecten</taxon>
    </lineage>
</organism>
<evidence type="ECO:0000256" key="1">
    <source>
        <dbReference type="SAM" id="MobiDB-lite"/>
    </source>
</evidence>
<dbReference type="SUPFAM" id="SSF49265">
    <property type="entry name" value="Fibronectin type III"/>
    <property type="match status" value="1"/>
</dbReference>
<dbReference type="Proteomes" id="UP000242188">
    <property type="component" value="Unassembled WGS sequence"/>
</dbReference>
<keyword evidence="2" id="KW-1133">Transmembrane helix</keyword>
<feature type="chain" id="PRO_5013052591" description="Fibronectin type-III domain-containing protein" evidence="3">
    <location>
        <begin position="39"/>
        <end position="1105"/>
    </location>
</feature>
<accession>A0A210QR23</accession>
<feature type="domain" description="Fibronectin type-III" evidence="4">
    <location>
        <begin position="579"/>
        <end position="681"/>
    </location>
</feature>
<dbReference type="EMBL" id="NEDP02002316">
    <property type="protein sequence ID" value="OWF51173.1"/>
    <property type="molecule type" value="Genomic_DNA"/>
</dbReference>
<sequence length="1105" mass="124367">MSTRSGAKHSSFIRHLEGKNMVFFVLLMLLVNQGFINGDKVELKANVGKCLVVGETLELNCSITNWNEISDPDLNQLNIEHSSKKRRFVNHSVIDNRTVQAIISNMEKGDGGYYRCSYKPDPNLIMDLLFEVTDPDPMPADIDCIANGAATQVDCTWSRRDLCATWRLFYSQTGDRETACVLPVHNLQKSCAEHTIDSSKRINTRCHQLPTEGKPLQLRCSVNVFFGTNFSLRLERNNPSGIERRTFQKRFDDTIVKLDAVQNLLVHSSSTAMSLDWKFLKSPRYYNNGIRCNVSCGMETKTLIFPENDTNKDVRGILFNNLHPFTEYNITVICKVTVSRYWGDPIERAYQTEEDIPLVGPHATDTSYTLAGCISESSGTCSLTIYTEQEDTLNTNGNITGYAVEIRSRQEPKLKQRFNFSNSRTTLEIGPLDKGIIPPFNVSIWSKTSKGLSNRSTDIIIKPNKDIAFQALVVEEQDASYLITAEILSSSSSSEFICHWCYGLKTDNKITCKGGYGYRNSSKPEFFMEKSELDESGVEDDNNYRWYFGMSVSTEAGSTGIHWEDCIFRSTKHVQSPPKPEMPVLSDGIRNQIVVLVQAFCPPVNSNSGSLRPMNYTVVCTNNDDFRDERTKTFEARYNDNRLEINDLKPGSTYNVKYNIGYRQSTSPYSEPASKYISAQPQIELIVGLAVGITFVLLFGILMIWKLAKWYNKIEQPIEGVEIRNSNWGNSNIDPTDCHDDMCVESSEVEDVTHNIVAECNNGHDYLHQASKIFGNRPDSKHYKLATRNCSDIFNPHYEIIGSITSGADIDVRISGSDRFEHIVAIDDEMCSNKSFASEDTLNIVDEQTADAIDMFHQSTKSSDVTINATAARTEKSADGESGIYNHLLTTRSVYSENSDDADNTPGSPKFTEYMPMNDGCCQRVSEVMLDEQDSAVTLPSATEREAIDDEDDSSQQHIEDFLVMQPNSLLCVDQPFPSRQNKSIKKSEMSEKSHPTFSGYKRLPQAETYPVFRPNIGHEMFDTFETDDEPCTSDADIELHVPTVPFPLIETGDTQQLDTTMKLDETSRKSTNQMCVLGRITKPSVENAGSQKPAKTHYQTLPCF</sequence>
<feature type="region of interest" description="Disordered" evidence="1">
    <location>
        <begin position="979"/>
        <end position="1001"/>
    </location>
</feature>
<proteinExistence type="predicted"/>
<keyword evidence="2" id="KW-0812">Transmembrane</keyword>
<evidence type="ECO:0000256" key="3">
    <source>
        <dbReference type="SAM" id="SignalP"/>
    </source>
</evidence>
<evidence type="ECO:0000256" key="2">
    <source>
        <dbReference type="SAM" id="Phobius"/>
    </source>
</evidence>
<evidence type="ECO:0000313" key="5">
    <source>
        <dbReference type="EMBL" id="OWF51173.1"/>
    </source>
</evidence>
<keyword evidence="2" id="KW-0472">Membrane</keyword>
<gene>
    <name evidence="5" type="ORF">KP79_PYT12317</name>
</gene>
<dbReference type="AlphaFoldDB" id="A0A210QR23"/>
<feature type="signal peptide" evidence="3">
    <location>
        <begin position="1"/>
        <end position="38"/>
    </location>
</feature>
<name>A0A210QR23_MIZYE</name>
<keyword evidence="6" id="KW-1185">Reference proteome</keyword>
<dbReference type="OrthoDB" id="6071279at2759"/>